<keyword evidence="3" id="KW-1185">Reference proteome</keyword>
<evidence type="ECO:0000313" key="2">
    <source>
        <dbReference type="EMBL" id="CAG7731026.1"/>
    </source>
</evidence>
<dbReference type="EMBL" id="CAJVCH010204732">
    <property type="protein sequence ID" value="CAG7731026.1"/>
    <property type="molecule type" value="Genomic_DNA"/>
</dbReference>
<sequence>KEQSIQTQEQKLNAKLNLVVAKCAQLDKDRKDLSQEMQSTLKKLELSEKELHESQEEFKKLQAESSRELVLKDCVLDKLKSDLLQQKERYELQTKTSQTVVSKTKSLILRIQKEKDDLRNILVTYKQENEYFHNKTVQAVQKYEELYQNYEGFKSKYSNILNSNRSLTEKLKLENTRFKAQVKKLEDEKAIQLKLTVSTETDFFKEKKSFEEKLKNLENENKDLTVELTRYTDNFRVLQKISEDQTKTIQTLRNEKDEQRKIKFSLETEIRERISNETNLLRKLEQGNKTVIQLEEALQEYQRKISALEEELHEHNCEEFVETSFKRQLSQMESEVKERYEQWKKSLKDAKSERDKAIRNAR</sequence>
<protein>
    <submittedName>
        <fullName evidence="2">Uncharacterized protein</fullName>
    </submittedName>
</protein>
<dbReference type="Proteomes" id="UP000708208">
    <property type="component" value="Unassembled WGS sequence"/>
</dbReference>
<keyword evidence="1" id="KW-0175">Coiled coil</keyword>
<gene>
    <name evidence="2" type="ORF">AFUS01_LOCUS19636</name>
</gene>
<reference evidence="2" key="1">
    <citation type="submission" date="2021-06" db="EMBL/GenBank/DDBJ databases">
        <authorList>
            <person name="Hodson N. C."/>
            <person name="Mongue J. A."/>
            <person name="Jaron S. K."/>
        </authorList>
    </citation>
    <scope>NUCLEOTIDE SEQUENCE</scope>
</reference>
<organism evidence="2 3">
    <name type="scientific">Allacma fusca</name>
    <dbReference type="NCBI Taxonomy" id="39272"/>
    <lineage>
        <taxon>Eukaryota</taxon>
        <taxon>Metazoa</taxon>
        <taxon>Ecdysozoa</taxon>
        <taxon>Arthropoda</taxon>
        <taxon>Hexapoda</taxon>
        <taxon>Collembola</taxon>
        <taxon>Symphypleona</taxon>
        <taxon>Sminthuridae</taxon>
        <taxon>Allacma</taxon>
    </lineage>
</organism>
<feature type="coiled-coil region" evidence="1">
    <location>
        <begin position="168"/>
        <end position="360"/>
    </location>
</feature>
<accession>A0A8J2K9K9</accession>
<feature type="coiled-coil region" evidence="1">
    <location>
        <begin position="23"/>
        <end position="64"/>
    </location>
</feature>
<name>A0A8J2K9K9_9HEXA</name>
<feature type="non-terminal residue" evidence="2">
    <location>
        <position position="1"/>
    </location>
</feature>
<comment type="caution">
    <text evidence="2">The sequence shown here is derived from an EMBL/GenBank/DDBJ whole genome shotgun (WGS) entry which is preliminary data.</text>
</comment>
<proteinExistence type="predicted"/>
<evidence type="ECO:0000313" key="3">
    <source>
        <dbReference type="Proteomes" id="UP000708208"/>
    </source>
</evidence>
<dbReference type="AlphaFoldDB" id="A0A8J2K9K9"/>
<dbReference type="OrthoDB" id="10682447at2759"/>
<evidence type="ECO:0000256" key="1">
    <source>
        <dbReference type="SAM" id="Coils"/>
    </source>
</evidence>